<evidence type="ECO:0000256" key="9">
    <source>
        <dbReference type="ARBA" id="ARBA00076414"/>
    </source>
</evidence>
<sequence>MSETTENKESLKEDVAEQVTENTEEVTETTNEQSQEIELTTEEYKQKVSELESKLAEEEDRYLRLRADYDNLRRRTQLDRESQEKYRAQSLLTDLLPVLDNFERALQVEVTSDDAVALYKGIDMVYRSFVDAMNKEGLELIPAEGVQFDPTVHQAVMQESDSEKESGIILRELQKGYKLKDRVIRPSMVSVNE</sequence>
<feature type="compositionally biased region" description="Basic and acidic residues" evidence="13">
    <location>
        <begin position="1"/>
        <end position="15"/>
    </location>
</feature>
<dbReference type="PROSITE" id="PS01071">
    <property type="entry name" value="GRPE"/>
    <property type="match status" value="1"/>
</dbReference>
<accession>A0A285U3P3</accession>
<dbReference type="InterPro" id="IPR013805">
    <property type="entry name" value="GrpE_CC"/>
</dbReference>
<evidence type="ECO:0000256" key="12">
    <source>
        <dbReference type="RuleBase" id="RU004478"/>
    </source>
</evidence>
<evidence type="ECO:0000256" key="5">
    <source>
        <dbReference type="ARBA" id="ARBA00023016"/>
    </source>
</evidence>
<evidence type="ECO:0000256" key="6">
    <source>
        <dbReference type="ARBA" id="ARBA00023186"/>
    </source>
</evidence>
<keyword evidence="6 10" id="KW-0143">Chaperone</keyword>
<evidence type="ECO:0000313" key="15">
    <source>
        <dbReference type="Proteomes" id="UP000219252"/>
    </source>
</evidence>
<dbReference type="HAMAP" id="MF_01151">
    <property type="entry name" value="GrpE"/>
    <property type="match status" value="1"/>
</dbReference>
<dbReference type="GO" id="GO:0051087">
    <property type="term" value="F:protein-folding chaperone binding"/>
    <property type="evidence" value="ECO:0007669"/>
    <property type="project" value="InterPro"/>
</dbReference>
<name>A0A285U3P3_9BACL</name>
<evidence type="ECO:0000256" key="7">
    <source>
        <dbReference type="ARBA" id="ARBA00053401"/>
    </source>
</evidence>
<organism evidence="14 15">
    <name type="scientific">Ureibacillus acetophenoni</name>
    <dbReference type="NCBI Taxonomy" id="614649"/>
    <lineage>
        <taxon>Bacteria</taxon>
        <taxon>Bacillati</taxon>
        <taxon>Bacillota</taxon>
        <taxon>Bacilli</taxon>
        <taxon>Bacillales</taxon>
        <taxon>Caryophanaceae</taxon>
        <taxon>Ureibacillus</taxon>
    </lineage>
</organism>
<dbReference type="NCBIfam" id="NF010738">
    <property type="entry name" value="PRK14140.1"/>
    <property type="match status" value="1"/>
</dbReference>
<evidence type="ECO:0000256" key="4">
    <source>
        <dbReference type="ARBA" id="ARBA00022490"/>
    </source>
</evidence>
<dbReference type="SUPFAM" id="SSF51064">
    <property type="entry name" value="Head domain of nucleotide exchange factor GrpE"/>
    <property type="match status" value="1"/>
</dbReference>
<dbReference type="Proteomes" id="UP000219252">
    <property type="component" value="Unassembled WGS sequence"/>
</dbReference>
<gene>
    <name evidence="10" type="primary">grpE</name>
    <name evidence="14" type="ORF">SAMN05877842_102259</name>
</gene>
<dbReference type="RefSeq" id="WP_097148325.1">
    <property type="nucleotide sequence ID" value="NZ_OBQC01000002.1"/>
</dbReference>
<keyword evidence="5 10" id="KW-0346">Stress response</keyword>
<dbReference type="AlphaFoldDB" id="A0A285U3P3"/>
<comment type="similarity">
    <text evidence="2 10 12">Belongs to the GrpE family.</text>
</comment>
<dbReference type="GO" id="GO:0000774">
    <property type="term" value="F:adenyl-nucleotide exchange factor activity"/>
    <property type="evidence" value="ECO:0007669"/>
    <property type="project" value="InterPro"/>
</dbReference>
<evidence type="ECO:0000256" key="1">
    <source>
        <dbReference type="ARBA" id="ARBA00004496"/>
    </source>
</evidence>
<evidence type="ECO:0000256" key="10">
    <source>
        <dbReference type="HAMAP-Rule" id="MF_01151"/>
    </source>
</evidence>
<dbReference type="PANTHER" id="PTHR21237:SF23">
    <property type="entry name" value="GRPE PROTEIN HOMOLOG, MITOCHONDRIAL"/>
    <property type="match status" value="1"/>
</dbReference>
<reference evidence="15" key="1">
    <citation type="submission" date="2017-08" db="EMBL/GenBank/DDBJ databases">
        <authorList>
            <person name="Varghese N."/>
            <person name="Submissions S."/>
        </authorList>
    </citation>
    <scope>NUCLEOTIDE SEQUENCE [LARGE SCALE GENOMIC DNA]</scope>
    <source>
        <strain evidence="15">JC23</strain>
    </source>
</reference>
<evidence type="ECO:0000313" key="14">
    <source>
        <dbReference type="EMBL" id="SOC36343.1"/>
    </source>
</evidence>
<comment type="subcellular location">
    <subcellularLocation>
        <location evidence="1 10">Cytoplasm</location>
    </subcellularLocation>
</comment>
<dbReference type="GO" id="GO:0005737">
    <property type="term" value="C:cytoplasm"/>
    <property type="evidence" value="ECO:0007669"/>
    <property type="project" value="UniProtKB-SubCell"/>
</dbReference>
<dbReference type="PANTHER" id="PTHR21237">
    <property type="entry name" value="GRPE PROTEIN"/>
    <property type="match status" value="1"/>
</dbReference>
<keyword evidence="4 10" id="KW-0963">Cytoplasm</keyword>
<dbReference type="InterPro" id="IPR000740">
    <property type="entry name" value="GrpE"/>
</dbReference>
<keyword evidence="15" id="KW-1185">Reference proteome</keyword>
<dbReference type="SUPFAM" id="SSF58014">
    <property type="entry name" value="Coiled-coil domain of nucleotide exchange factor GrpE"/>
    <property type="match status" value="1"/>
</dbReference>
<evidence type="ECO:0000256" key="8">
    <source>
        <dbReference type="ARBA" id="ARBA00072274"/>
    </source>
</evidence>
<dbReference type="Gene3D" id="2.30.22.10">
    <property type="entry name" value="Head domain of nucleotide exchange factor GrpE"/>
    <property type="match status" value="1"/>
</dbReference>
<evidence type="ECO:0000256" key="3">
    <source>
        <dbReference type="ARBA" id="ARBA00011738"/>
    </source>
</evidence>
<dbReference type="CDD" id="cd00446">
    <property type="entry name" value="GrpE"/>
    <property type="match status" value="1"/>
</dbReference>
<proteinExistence type="inferred from homology"/>
<comment type="function">
    <text evidence="7 10 11">Participates actively in the response to hyperosmotic and heat shock by preventing the aggregation of stress-denatured proteins, in association with DnaK and GrpE. It is the nucleotide exchange factor for DnaK and may function as a thermosensor. Unfolded proteins bind initially to DnaJ; upon interaction with the DnaJ-bound protein, DnaK hydrolyzes its bound ATP, resulting in the formation of a stable complex. GrpE releases ADP from DnaK; ATP binding to DnaK triggers the release of the substrate protein, thus completing the reaction cycle. Several rounds of ATP-dependent interactions between DnaJ, DnaK and GrpE are required for fully efficient folding.</text>
</comment>
<evidence type="ECO:0000256" key="11">
    <source>
        <dbReference type="RuleBase" id="RU000639"/>
    </source>
</evidence>
<dbReference type="Gene3D" id="3.90.20.20">
    <property type="match status" value="1"/>
</dbReference>
<dbReference type="Pfam" id="PF01025">
    <property type="entry name" value="GrpE"/>
    <property type="match status" value="1"/>
</dbReference>
<dbReference type="GO" id="GO:0006457">
    <property type="term" value="P:protein folding"/>
    <property type="evidence" value="ECO:0007669"/>
    <property type="project" value="InterPro"/>
</dbReference>
<dbReference type="GO" id="GO:0042803">
    <property type="term" value="F:protein homodimerization activity"/>
    <property type="evidence" value="ECO:0007669"/>
    <property type="project" value="InterPro"/>
</dbReference>
<protein>
    <recommendedName>
        <fullName evidence="8 10">Protein GrpE</fullName>
    </recommendedName>
    <alternativeName>
        <fullName evidence="9 10">HSP-70 cofactor</fullName>
    </alternativeName>
</protein>
<dbReference type="OrthoDB" id="9812586at2"/>
<dbReference type="PRINTS" id="PR00773">
    <property type="entry name" value="GRPEPROTEIN"/>
</dbReference>
<dbReference type="EMBL" id="OBQC01000002">
    <property type="protein sequence ID" value="SOC36343.1"/>
    <property type="molecule type" value="Genomic_DNA"/>
</dbReference>
<dbReference type="InterPro" id="IPR009012">
    <property type="entry name" value="GrpE_head"/>
</dbReference>
<evidence type="ECO:0000256" key="2">
    <source>
        <dbReference type="ARBA" id="ARBA00009054"/>
    </source>
</evidence>
<comment type="subunit">
    <text evidence="3 10">Homodimer.</text>
</comment>
<dbReference type="FunFam" id="2.30.22.10:FF:000001">
    <property type="entry name" value="Protein GrpE"/>
    <property type="match status" value="1"/>
</dbReference>
<evidence type="ECO:0000256" key="13">
    <source>
        <dbReference type="SAM" id="MobiDB-lite"/>
    </source>
</evidence>
<feature type="region of interest" description="Disordered" evidence="13">
    <location>
        <begin position="1"/>
        <end position="40"/>
    </location>
</feature>
<dbReference type="GO" id="GO:0051082">
    <property type="term" value="F:unfolded protein binding"/>
    <property type="evidence" value="ECO:0007669"/>
    <property type="project" value="TreeGrafter"/>
</dbReference>